<dbReference type="Proteomes" id="UP000594467">
    <property type="component" value="Chromosome"/>
</dbReference>
<dbReference type="AlphaFoldDB" id="A0A9Q6YEF3"/>
<dbReference type="Gene3D" id="1.10.1220.10">
    <property type="entry name" value="Met repressor-like"/>
    <property type="match status" value="1"/>
</dbReference>
<dbReference type="InterPro" id="IPR005569">
    <property type="entry name" value="Arc_DNA-bd_dom"/>
</dbReference>
<dbReference type="RefSeq" id="WP_196883545.1">
    <property type="nucleotide sequence ID" value="NZ_CP065202.1"/>
</dbReference>
<keyword evidence="2" id="KW-0238">DNA-binding</keyword>
<dbReference type="GO" id="GO:0006355">
    <property type="term" value="P:regulation of DNA-templated transcription"/>
    <property type="evidence" value="ECO:0007669"/>
    <property type="project" value="InterPro"/>
</dbReference>
<accession>A0A9Q6YEF3</accession>
<sequence>MRNSREQDKFVLRMPDGLRPEISDAASINDRSMNSEIIFRLNRTIELEKQLADKDKIIRNLLNLIEKLEAA</sequence>
<organism evidence="2 3">
    <name type="scientific">Pseudomonas fragi</name>
    <dbReference type="NCBI Taxonomy" id="296"/>
    <lineage>
        <taxon>Bacteria</taxon>
        <taxon>Pseudomonadati</taxon>
        <taxon>Pseudomonadota</taxon>
        <taxon>Gammaproteobacteria</taxon>
        <taxon>Pseudomonadales</taxon>
        <taxon>Pseudomonadaceae</taxon>
        <taxon>Pseudomonas</taxon>
    </lineage>
</organism>
<feature type="domain" description="Arc-like DNA binding" evidence="1">
    <location>
        <begin position="4"/>
        <end position="47"/>
    </location>
</feature>
<dbReference type="EMBL" id="CP065202">
    <property type="protein sequence ID" value="QPL31947.1"/>
    <property type="molecule type" value="Genomic_DNA"/>
</dbReference>
<dbReference type="Pfam" id="PF03869">
    <property type="entry name" value="Arc"/>
    <property type="match status" value="1"/>
</dbReference>
<evidence type="ECO:0000313" key="3">
    <source>
        <dbReference type="Proteomes" id="UP000594467"/>
    </source>
</evidence>
<gene>
    <name evidence="2" type="ORF">I5R27_02145</name>
</gene>
<proteinExistence type="predicted"/>
<dbReference type="SUPFAM" id="SSF47598">
    <property type="entry name" value="Ribbon-helix-helix"/>
    <property type="match status" value="1"/>
</dbReference>
<protein>
    <submittedName>
        <fullName evidence="2">Arc family DNA-binding protein</fullName>
    </submittedName>
</protein>
<reference evidence="2 3" key="1">
    <citation type="submission" date="2020-11" db="EMBL/GenBank/DDBJ databases">
        <title>The Complete Genome of Pseudomonas fragi A13BB.</title>
        <authorList>
            <person name="Awolope O.K."/>
            <person name="O'Driscoll N.H."/>
            <person name="Di Salvo A."/>
            <person name="Lamb A.J."/>
        </authorList>
    </citation>
    <scope>NUCLEOTIDE SEQUENCE [LARGE SCALE GENOMIC DNA]</scope>
    <source>
        <strain evidence="2 3">A13BB</strain>
    </source>
</reference>
<dbReference type="GO" id="GO:0003677">
    <property type="term" value="F:DNA binding"/>
    <property type="evidence" value="ECO:0007669"/>
    <property type="project" value="UniProtKB-KW"/>
</dbReference>
<evidence type="ECO:0000259" key="1">
    <source>
        <dbReference type="Pfam" id="PF03869"/>
    </source>
</evidence>
<name>A0A9Q6YEF3_PSEFR</name>
<dbReference type="InterPro" id="IPR013321">
    <property type="entry name" value="Arc_rbn_hlx_hlx"/>
</dbReference>
<evidence type="ECO:0000313" key="2">
    <source>
        <dbReference type="EMBL" id="QPL31947.1"/>
    </source>
</evidence>
<dbReference type="InterPro" id="IPR010985">
    <property type="entry name" value="Ribbon_hlx_hlx"/>
</dbReference>